<protein>
    <submittedName>
        <fullName evidence="6">Pirin family protein</fullName>
    </submittedName>
</protein>
<comment type="cofactor">
    <cofactor evidence="2">
        <name>Fe cation</name>
        <dbReference type="ChEBI" id="CHEBI:24875"/>
    </cofactor>
    <text evidence="2">Binds 1 Fe cation per subunit.</text>
</comment>
<feature type="binding site" evidence="2">
    <location>
        <position position="63"/>
    </location>
    <ligand>
        <name>Fe cation</name>
        <dbReference type="ChEBI" id="CHEBI:24875"/>
    </ligand>
</feature>
<dbReference type="InterPro" id="IPR012093">
    <property type="entry name" value="Pirin"/>
</dbReference>
<keyword evidence="2" id="KW-0479">Metal-binding</keyword>
<accession>A0A6B2M0T1</accession>
<evidence type="ECO:0000313" key="7">
    <source>
        <dbReference type="Proteomes" id="UP000478417"/>
    </source>
</evidence>
<evidence type="ECO:0000256" key="1">
    <source>
        <dbReference type="ARBA" id="ARBA00008416"/>
    </source>
</evidence>
<dbReference type="PIRSF" id="PIRSF006232">
    <property type="entry name" value="Pirin"/>
    <property type="match status" value="1"/>
</dbReference>
<dbReference type="Pfam" id="PF02678">
    <property type="entry name" value="Pirin"/>
    <property type="match status" value="1"/>
</dbReference>
<dbReference type="PANTHER" id="PTHR43212">
    <property type="entry name" value="QUERCETIN 2,3-DIOXYGENASE"/>
    <property type="match status" value="1"/>
</dbReference>
<dbReference type="InterPro" id="IPR041602">
    <property type="entry name" value="Quercetinase_C"/>
</dbReference>
<proteinExistence type="inferred from homology"/>
<keyword evidence="2" id="KW-0408">Iron</keyword>
<evidence type="ECO:0000259" key="5">
    <source>
        <dbReference type="Pfam" id="PF17954"/>
    </source>
</evidence>
<reference evidence="6 7" key="1">
    <citation type="submission" date="2020-02" db="EMBL/GenBank/DDBJ databases">
        <title>Albibacoteraceae fam. nov., the first described family within the subdivision 4 Verrucomicrobia.</title>
        <authorList>
            <person name="Xi F."/>
        </authorList>
    </citation>
    <scope>NUCLEOTIDE SEQUENCE [LARGE SCALE GENOMIC DNA]</scope>
    <source>
        <strain evidence="6 7">CK1056</strain>
    </source>
</reference>
<comment type="similarity">
    <text evidence="1 3">Belongs to the pirin family.</text>
</comment>
<evidence type="ECO:0000256" key="3">
    <source>
        <dbReference type="RuleBase" id="RU003457"/>
    </source>
</evidence>
<dbReference type="GO" id="GO:0046872">
    <property type="term" value="F:metal ion binding"/>
    <property type="evidence" value="ECO:0007669"/>
    <property type="project" value="UniProtKB-KW"/>
</dbReference>
<evidence type="ECO:0000313" key="6">
    <source>
        <dbReference type="EMBL" id="NDV61966.1"/>
    </source>
</evidence>
<dbReference type="Proteomes" id="UP000478417">
    <property type="component" value="Unassembled WGS sequence"/>
</dbReference>
<keyword evidence="7" id="KW-1185">Reference proteome</keyword>
<feature type="binding site" evidence="2">
    <location>
        <position position="65"/>
    </location>
    <ligand>
        <name>Fe cation</name>
        <dbReference type="ChEBI" id="CHEBI:24875"/>
    </ligand>
</feature>
<dbReference type="RefSeq" id="WP_163963441.1">
    <property type="nucleotide sequence ID" value="NZ_JAAGNX010000002.1"/>
</dbReference>
<dbReference type="Gene3D" id="2.60.120.10">
    <property type="entry name" value="Jelly Rolls"/>
    <property type="match status" value="2"/>
</dbReference>
<feature type="binding site" evidence="2">
    <location>
        <position position="107"/>
    </location>
    <ligand>
        <name>Fe cation</name>
        <dbReference type="ChEBI" id="CHEBI:24875"/>
    </ligand>
</feature>
<evidence type="ECO:0000256" key="2">
    <source>
        <dbReference type="PIRSR" id="PIRSR006232-1"/>
    </source>
</evidence>
<dbReference type="Pfam" id="PF17954">
    <property type="entry name" value="Pirin_C_2"/>
    <property type="match status" value="1"/>
</dbReference>
<dbReference type="EMBL" id="JAAGNX010000002">
    <property type="protein sequence ID" value="NDV61966.1"/>
    <property type="molecule type" value="Genomic_DNA"/>
</dbReference>
<dbReference type="AlphaFoldDB" id="A0A6B2M0T1"/>
<dbReference type="PANTHER" id="PTHR43212:SF3">
    <property type="entry name" value="QUERCETIN 2,3-DIOXYGENASE"/>
    <property type="match status" value="1"/>
</dbReference>
<gene>
    <name evidence="6" type="ORF">G0Q06_05840</name>
</gene>
<name>A0A6B2M0T1_9BACT</name>
<dbReference type="CDD" id="cd02910">
    <property type="entry name" value="cupin_Yhhw_N"/>
    <property type="match status" value="1"/>
</dbReference>
<evidence type="ECO:0000259" key="4">
    <source>
        <dbReference type="Pfam" id="PF02678"/>
    </source>
</evidence>
<dbReference type="InterPro" id="IPR014710">
    <property type="entry name" value="RmlC-like_jellyroll"/>
</dbReference>
<feature type="domain" description="Pirin N-terminal" evidence="4">
    <location>
        <begin position="16"/>
        <end position="125"/>
    </location>
</feature>
<sequence length="241" mass="26274">MKTHQKNKQITRSGERMRSRFEWLDSRHSFSFGGHHDPERMGFGPLRVVNDDIVAPEGGFPAHPHRDMEIVSIVLEGQLQHQDSLGNGRVIRAGDVQYMSAGAGVVHSEFNPSADEPVHFMQIWIEPKAKGLEPKYADQPLVGAEDDEWSLILSPDGRDGSIEIRQDATLRTVRLKPGSTIGHETAGTGRGLWLFVVEGTVLSDGETYAAGDTVALSGTSGISIKNTGAEPAKVLLFDLPV</sequence>
<dbReference type="InterPro" id="IPR003829">
    <property type="entry name" value="Pirin_N_dom"/>
</dbReference>
<dbReference type="InterPro" id="IPR011051">
    <property type="entry name" value="RmlC_Cupin_sf"/>
</dbReference>
<feature type="binding site" evidence="2">
    <location>
        <position position="109"/>
    </location>
    <ligand>
        <name>Fe cation</name>
        <dbReference type="ChEBI" id="CHEBI:24875"/>
    </ligand>
</feature>
<comment type="caution">
    <text evidence="6">The sequence shown here is derived from an EMBL/GenBank/DDBJ whole genome shotgun (WGS) entry which is preliminary data.</text>
</comment>
<feature type="domain" description="Quercetin 2,3-dioxygenase C-terminal cupin" evidence="5">
    <location>
        <begin position="151"/>
        <end position="239"/>
    </location>
</feature>
<dbReference type="SUPFAM" id="SSF51182">
    <property type="entry name" value="RmlC-like cupins"/>
    <property type="match status" value="1"/>
</dbReference>
<organism evidence="6 7">
    <name type="scientific">Oceanipulchritudo coccoides</name>
    <dbReference type="NCBI Taxonomy" id="2706888"/>
    <lineage>
        <taxon>Bacteria</taxon>
        <taxon>Pseudomonadati</taxon>
        <taxon>Verrucomicrobiota</taxon>
        <taxon>Opitutia</taxon>
        <taxon>Puniceicoccales</taxon>
        <taxon>Oceanipulchritudinaceae</taxon>
        <taxon>Oceanipulchritudo</taxon>
    </lineage>
</organism>